<feature type="transmembrane region" description="Helical" evidence="1">
    <location>
        <begin position="80"/>
        <end position="99"/>
    </location>
</feature>
<keyword evidence="3" id="KW-1185">Reference proteome</keyword>
<dbReference type="EMBL" id="CP098400">
    <property type="protein sequence ID" value="URW80514.1"/>
    <property type="molecule type" value="Genomic_DNA"/>
</dbReference>
<feature type="transmembrane region" description="Helical" evidence="1">
    <location>
        <begin position="42"/>
        <end position="59"/>
    </location>
</feature>
<dbReference type="RefSeq" id="WP_250724791.1">
    <property type="nucleotide sequence ID" value="NZ_CP098400.1"/>
</dbReference>
<organism evidence="2 3">
    <name type="scientific">Xiashengella succiniciproducens</name>
    <dbReference type="NCBI Taxonomy" id="2949635"/>
    <lineage>
        <taxon>Bacteria</taxon>
        <taxon>Pseudomonadati</taxon>
        <taxon>Bacteroidota</taxon>
        <taxon>Bacteroidia</taxon>
        <taxon>Marinilabiliales</taxon>
        <taxon>Marinilabiliaceae</taxon>
        <taxon>Xiashengella</taxon>
    </lineage>
</organism>
<feature type="transmembrane region" description="Helical" evidence="1">
    <location>
        <begin position="9"/>
        <end position="30"/>
    </location>
</feature>
<keyword evidence="1" id="KW-0472">Membrane</keyword>
<sequence length="179" mass="20034">MDRSTDKTYYVLSSGAKLGFALVAFLTIMYMTGQLLESPLTSLSWLIYIAVIYLTMKGFRDKCNEGFLTYGQGLVFGLKISALSGIFVGLFYFILMSYIDPDFREAMIAVAEEAALAMGLPESQVEQMRPSFEMTTNPWLMLFSNMLSGLFNGTLISLVVAAFVKRKGDPFQEVMRNVE</sequence>
<keyword evidence="1" id="KW-1133">Transmembrane helix</keyword>
<evidence type="ECO:0000313" key="3">
    <source>
        <dbReference type="Proteomes" id="UP001056426"/>
    </source>
</evidence>
<reference evidence="2" key="1">
    <citation type="submission" date="2022-05" db="EMBL/GenBank/DDBJ databases">
        <authorList>
            <person name="Sun X."/>
        </authorList>
    </citation>
    <scope>NUCLEOTIDE SEQUENCE</scope>
    <source>
        <strain evidence="2">Ai-910</strain>
    </source>
</reference>
<reference evidence="2" key="2">
    <citation type="submission" date="2022-06" db="EMBL/GenBank/DDBJ databases">
        <title>Xiashengella guii gen. nov. sp. nov., a bacterium isolated form anaerobic digestion tank.</title>
        <authorList>
            <person name="Huang H."/>
        </authorList>
    </citation>
    <scope>NUCLEOTIDE SEQUENCE</scope>
    <source>
        <strain evidence="2">Ai-910</strain>
    </source>
</reference>
<protein>
    <submittedName>
        <fullName evidence="2">DUF4199 domain-containing protein</fullName>
    </submittedName>
</protein>
<evidence type="ECO:0000313" key="2">
    <source>
        <dbReference type="EMBL" id="URW80514.1"/>
    </source>
</evidence>
<gene>
    <name evidence="2" type="ORF">M9189_04000</name>
</gene>
<dbReference type="InterPro" id="IPR025250">
    <property type="entry name" value="DUF4199"/>
</dbReference>
<dbReference type="AlphaFoldDB" id="A0A9J6ZRN5"/>
<dbReference type="KEGG" id="alkq:M9189_04000"/>
<accession>A0A9J6ZRN5</accession>
<proteinExistence type="predicted"/>
<keyword evidence="1" id="KW-0812">Transmembrane</keyword>
<evidence type="ECO:0000256" key="1">
    <source>
        <dbReference type="SAM" id="Phobius"/>
    </source>
</evidence>
<dbReference type="Pfam" id="PF13858">
    <property type="entry name" value="DUF4199"/>
    <property type="match status" value="1"/>
</dbReference>
<feature type="transmembrane region" description="Helical" evidence="1">
    <location>
        <begin position="139"/>
        <end position="164"/>
    </location>
</feature>
<name>A0A9J6ZRN5_9BACT</name>
<dbReference type="Proteomes" id="UP001056426">
    <property type="component" value="Chromosome"/>
</dbReference>